<comment type="similarity">
    <text evidence="3 11">Belongs to the peptidase M50B family.</text>
</comment>
<dbReference type="Proteomes" id="UP001201549">
    <property type="component" value="Unassembled WGS sequence"/>
</dbReference>
<dbReference type="GO" id="GO:0006508">
    <property type="term" value="P:proteolysis"/>
    <property type="evidence" value="ECO:0007669"/>
    <property type="project" value="UniProtKB-KW"/>
</dbReference>
<dbReference type="InterPro" id="IPR008915">
    <property type="entry name" value="Peptidase_M50"/>
</dbReference>
<dbReference type="SUPFAM" id="SSF50156">
    <property type="entry name" value="PDZ domain-like"/>
    <property type="match status" value="2"/>
</dbReference>
<dbReference type="Gene3D" id="2.30.42.10">
    <property type="match status" value="2"/>
</dbReference>
<feature type="transmembrane region" description="Helical" evidence="11">
    <location>
        <begin position="386"/>
        <end position="406"/>
    </location>
</feature>
<dbReference type="CDD" id="cd06163">
    <property type="entry name" value="S2P-M50_PDZ_RseP-like"/>
    <property type="match status" value="2"/>
</dbReference>
<keyword evidence="10 11" id="KW-0472">Membrane</keyword>
<feature type="domain" description="PDZ" evidence="12">
    <location>
        <begin position="115"/>
        <end position="186"/>
    </location>
</feature>
<dbReference type="Pfam" id="PF02163">
    <property type="entry name" value="Peptidase_M50"/>
    <property type="match status" value="1"/>
</dbReference>
<comment type="subcellular location">
    <subcellularLocation>
        <location evidence="2">Membrane</location>
        <topology evidence="2">Multi-pass membrane protein</topology>
    </subcellularLocation>
</comment>
<evidence type="ECO:0000256" key="3">
    <source>
        <dbReference type="ARBA" id="ARBA00007931"/>
    </source>
</evidence>
<evidence type="ECO:0000256" key="11">
    <source>
        <dbReference type="RuleBase" id="RU362031"/>
    </source>
</evidence>
<evidence type="ECO:0000256" key="2">
    <source>
        <dbReference type="ARBA" id="ARBA00004141"/>
    </source>
</evidence>
<keyword evidence="5 11" id="KW-0812">Transmembrane</keyword>
<evidence type="ECO:0000256" key="10">
    <source>
        <dbReference type="ARBA" id="ARBA00023136"/>
    </source>
</evidence>
<dbReference type="EC" id="3.4.24.-" evidence="11"/>
<dbReference type="PANTHER" id="PTHR42837">
    <property type="entry name" value="REGULATOR OF SIGMA-E PROTEASE RSEP"/>
    <property type="match status" value="1"/>
</dbReference>
<evidence type="ECO:0000256" key="9">
    <source>
        <dbReference type="ARBA" id="ARBA00023049"/>
    </source>
</evidence>
<evidence type="ECO:0000256" key="6">
    <source>
        <dbReference type="ARBA" id="ARBA00022801"/>
    </source>
</evidence>
<dbReference type="EMBL" id="JAKOGG010000005">
    <property type="protein sequence ID" value="MCS4556855.1"/>
    <property type="molecule type" value="Genomic_DNA"/>
</dbReference>
<name>A0ABT2FKJ5_9GAMM</name>
<protein>
    <recommendedName>
        <fullName evidence="11">Zinc metalloprotease</fullName>
        <ecNumber evidence="11">3.4.24.-</ecNumber>
    </recommendedName>
</protein>
<evidence type="ECO:0000256" key="5">
    <source>
        <dbReference type="ARBA" id="ARBA00022692"/>
    </source>
</evidence>
<keyword evidence="11" id="KW-0479">Metal-binding</keyword>
<evidence type="ECO:0000313" key="14">
    <source>
        <dbReference type="Proteomes" id="UP001201549"/>
    </source>
</evidence>
<proteinExistence type="inferred from homology"/>
<reference evidence="13 14" key="1">
    <citation type="submission" date="2022-02" db="EMBL/GenBank/DDBJ databases">
        <authorList>
            <person name="Zhuang L."/>
        </authorList>
    </citation>
    <scope>NUCLEOTIDE SEQUENCE [LARGE SCALE GENOMIC DNA]</scope>
    <source>
        <strain evidence="13 14">C32</strain>
    </source>
</reference>
<keyword evidence="8 11" id="KW-1133">Transmembrane helix</keyword>
<comment type="caution">
    <text evidence="13">The sequence shown here is derived from an EMBL/GenBank/DDBJ whole genome shotgun (WGS) entry which is preliminary data.</text>
</comment>
<reference evidence="14" key="2">
    <citation type="submission" date="2023-07" db="EMBL/GenBank/DDBJ databases">
        <title>Shewanella mangrovi sp. nov., an acetaldehyde- degrading bacterium isolated from mangrove sediment.</title>
        <authorList>
            <person name="Liu Y."/>
        </authorList>
    </citation>
    <scope>NUCLEOTIDE SEQUENCE [LARGE SCALE GENOMIC DNA]</scope>
    <source>
        <strain evidence="14">C32</strain>
    </source>
</reference>
<dbReference type="NCBIfam" id="NF008046">
    <property type="entry name" value="PRK10779.1"/>
    <property type="match status" value="1"/>
</dbReference>
<feature type="transmembrane region" description="Helical" evidence="11">
    <location>
        <begin position="98"/>
        <end position="122"/>
    </location>
</feature>
<keyword evidence="4 13" id="KW-0645">Protease</keyword>
<dbReference type="InterPro" id="IPR001478">
    <property type="entry name" value="PDZ"/>
</dbReference>
<comment type="cofactor">
    <cofactor evidence="1 11">
        <name>Zn(2+)</name>
        <dbReference type="ChEBI" id="CHEBI:29105"/>
    </cofactor>
</comment>
<organism evidence="13 14">
    <name type="scientific">Shewanella electrica</name>
    <dbReference type="NCBI Taxonomy" id="515560"/>
    <lineage>
        <taxon>Bacteria</taxon>
        <taxon>Pseudomonadati</taxon>
        <taxon>Pseudomonadota</taxon>
        <taxon>Gammaproteobacteria</taxon>
        <taxon>Alteromonadales</taxon>
        <taxon>Shewanellaceae</taxon>
        <taxon>Shewanella</taxon>
    </lineage>
</organism>
<keyword evidence="6 11" id="KW-0378">Hydrolase</keyword>
<keyword evidence="14" id="KW-1185">Reference proteome</keyword>
<dbReference type="SMART" id="SM00228">
    <property type="entry name" value="PDZ"/>
    <property type="match status" value="2"/>
</dbReference>
<evidence type="ECO:0000256" key="7">
    <source>
        <dbReference type="ARBA" id="ARBA00022833"/>
    </source>
</evidence>
<feature type="transmembrane region" description="Helical" evidence="11">
    <location>
        <begin position="6"/>
        <end position="29"/>
    </location>
</feature>
<feature type="transmembrane region" description="Helical" evidence="11">
    <location>
        <begin position="436"/>
        <end position="454"/>
    </location>
</feature>
<evidence type="ECO:0000256" key="8">
    <source>
        <dbReference type="ARBA" id="ARBA00022989"/>
    </source>
</evidence>
<evidence type="ECO:0000259" key="12">
    <source>
        <dbReference type="SMART" id="SM00228"/>
    </source>
</evidence>
<sequence>MIELLRNIAAFVVLLGILITAHEFGHFYIARRCGVKVLRFSVGFGKALWRRVGKDGTEYVIGMIPLGGYVQMLDERVDEVPEDQLDQAFNRKSVWQRIAVVAAGPIANFIFAGIALYFMYLLGLPAVKPVLQSVLPNSPAAVLNVSQPQQIIAVSGQRVRNWEEVNLALVSHIGDASLSLTLAPVSQLSTPDDADAVQGKTYQLDISRWTFDPDKQSPITTLGLEPYRPDMVPELAVINKDSAAAAAGLQVGDVIQRVAGESFTDWKTFVEQVKASPNQAIALTVLRNGHAVDLTVTPSARESDNGTLEGFIGVAPKLPEWPEDMKVDLQYGPVNAVAMAADKTWQLAVVSVKMIGKLFTGDVSVKSLSGPISIAQGAGSSADIGLVYFLGFLALISVNLGIINLLPLPVLDGGHLLYYFVEVITRKPVSERIQEIGFRFGAALLIVIMSISLFNDFARL</sequence>
<dbReference type="RefSeq" id="WP_238896244.1">
    <property type="nucleotide sequence ID" value="NZ_JAKOGG010000005.1"/>
</dbReference>
<feature type="domain" description="PDZ" evidence="12">
    <location>
        <begin position="215"/>
        <end position="289"/>
    </location>
</feature>
<dbReference type="Pfam" id="PF17820">
    <property type="entry name" value="PDZ_6"/>
    <property type="match status" value="1"/>
</dbReference>
<evidence type="ECO:0000313" key="13">
    <source>
        <dbReference type="EMBL" id="MCS4556855.1"/>
    </source>
</evidence>
<gene>
    <name evidence="13" type="primary">rseP</name>
    <name evidence="13" type="ORF">L9G74_10405</name>
</gene>
<keyword evidence="9 11" id="KW-0482">Metalloprotease</keyword>
<dbReference type="InterPro" id="IPR036034">
    <property type="entry name" value="PDZ_sf"/>
</dbReference>
<accession>A0ABT2FKJ5</accession>
<evidence type="ECO:0000256" key="1">
    <source>
        <dbReference type="ARBA" id="ARBA00001947"/>
    </source>
</evidence>
<dbReference type="InterPro" id="IPR004387">
    <property type="entry name" value="Pept_M50_Zn"/>
</dbReference>
<keyword evidence="7 11" id="KW-0862">Zinc</keyword>
<dbReference type="GO" id="GO:0008233">
    <property type="term" value="F:peptidase activity"/>
    <property type="evidence" value="ECO:0007669"/>
    <property type="project" value="UniProtKB-KW"/>
</dbReference>
<dbReference type="PANTHER" id="PTHR42837:SF2">
    <property type="entry name" value="MEMBRANE METALLOPROTEASE ARASP2, CHLOROPLASTIC-RELATED"/>
    <property type="match status" value="1"/>
</dbReference>
<dbReference type="NCBIfam" id="TIGR00054">
    <property type="entry name" value="RIP metalloprotease RseP"/>
    <property type="match status" value="1"/>
</dbReference>
<dbReference type="InterPro" id="IPR041489">
    <property type="entry name" value="PDZ_6"/>
</dbReference>
<evidence type="ECO:0000256" key="4">
    <source>
        <dbReference type="ARBA" id="ARBA00022670"/>
    </source>
</evidence>